<dbReference type="Gene3D" id="2.30.30.380">
    <property type="entry name" value="Zn-finger domain of Sec23/24"/>
    <property type="match status" value="1"/>
</dbReference>
<dbReference type="Pfam" id="PF13717">
    <property type="entry name" value="Zn_ribbon_4"/>
    <property type="match status" value="1"/>
</dbReference>
<dbReference type="EMBL" id="OJIN01000176">
    <property type="protein sequence ID" value="SPD74865.1"/>
    <property type="molecule type" value="Genomic_DNA"/>
</dbReference>
<evidence type="ECO:0000259" key="2">
    <source>
        <dbReference type="Pfam" id="PF13717"/>
    </source>
</evidence>
<dbReference type="AlphaFoldDB" id="A0A445MZH6"/>
<dbReference type="InterPro" id="IPR011723">
    <property type="entry name" value="Znf/thioredoxin_put"/>
</dbReference>
<feature type="domain" description="Zinc finger/thioredoxin putative" evidence="2">
    <location>
        <begin position="31"/>
        <end position="64"/>
    </location>
</feature>
<protein>
    <recommendedName>
        <fullName evidence="2">Zinc finger/thioredoxin putative domain-containing protein</fullName>
    </recommendedName>
</protein>
<name>A0A445MZH6_9BACT</name>
<proteinExistence type="predicted"/>
<dbReference type="NCBIfam" id="TIGR02098">
    <property type="entry name" value="MJ0042_CXXC"/>
    <property type="match status" value="1"/>
</dbReference>
<feature type="region of interest" description="Disordered" evidence="1">
    <location>
        <begin position="134"/>
        <end position="154"/>
    </location>
</feature>
<accession>A0A445MZH6</accession>
<feature type="compositionally biased region" description="Basic and acidic residues" evidence="1">
    <location>
        <begin position="140"/>
        <end position="154"/>
    </location>
</feature>
<organism evidence="3">
    <name type="scientific">uncultured Desulfobacterium sp</name>
    <dbReference type="NCBI Taxonomy" id="201089"/>
    <lineage>
        <taxon>Bacteria</taxon>
        <taxon>Pseudomonadati</taxon>
        <taxon>Thermodesulfobacteriota</taxon>
        <taxon>Desulfobacteria</taxon>
        <taxon>Desulfobacterales</taxon>
        <taxon>Desulfobacteriaceae</taxon>
        <taxon>Desulfobacterium</taxon>
        <taxon>environmental samples</taxon>
    </lineage>
</organism>
<reference evidence="3" key="1">
    <citation type="submission" date="2018-01" db="EMBL/GenBank/DDBJ databases">
        <authorList>
            <person name="Regsiter A."/>
            <person name="William W."/>
        </authorList>
    </citation>
    <scope>NUCLEOTIDE SEQUENCE</scope>
    <source>
        <strain evidence="3">TRIP AH-1</strain>
    </source>
</reference>
<gene>
    <name evidence="3" type="ORF">PITCH_A350074</name>
</gene>
<evidence type="ECO:0000256" key="1">
    <source>
        <dbReference type="SAM" id="MobiDB-lite"/>
    </source>
</evidence>
<sequence>MHLSSLAEFESRCHLFEKRYLKSVGSDKLSIVCPSCKKAYKVDDSKIPINKSGKARCGRCGSRFYVIKRAKIRSGPPEDVNLYIKSYFEKRSGLERRQLANRRAAWKFEALPFWTPEHDFIPIIDKEGHPIGYYSPGRRNGADRRTGEERRYIS</sequence>
<evidence type="ECO:0000313" key="3">
    <source>
        <dbReference type="EMBL" id="SPD74865.1"/>
    </source>
</evidence>